<protein>
    <recommendedName>
        <fullName evidence="6">ER transporter 6TM N-terminal domain-containing protein</fullName>
    </recommendedName>
</protein>
<feature type="coiled-coil region" evidence="1">
    <location>
        <begin position="971"/>
        <end position="998"/>
    </location>
</feature>
<evidence type="ECO:0000313" key="4">
    <source>
        <dbReference type="EMBL" id="KAK9818676.1"/>
    </source>
</evidence>
<reference evidence="4 5" key="1">
    <citation type="journal article" date="2024" name="Nat. Commun.">
        <title>Phylogenomics reveals the evolutionary origins of lichenization in chlorophyte algae.</title>
        <authorList>
            <person name="Puginier C."/>
            <person name="Libourel C."/>
            <person name="Otte J."/>
            <person name="Skaloud P."/>
            <person name="Haon M."/>
            <person name="Grisel S."/>
            <person name="Petersen M."/>
            <person name="Berrin J.G."/>
            <person name="Delaux P.M."/>
            <person name="Dal Grande F."/>
            <person name="Keller J."/>
        </authorList>
    </citation>
    <scope>NUCLEOTIDE SEQUENCE [LARGE SCALE GENOMIC DNA]</scope>
    <source>
        <strain evidence="4 5">SAG 2145</strain>
    </source>
</reference>
<feature type="transmembrane region" description="Helical" evidence="3">
    <location>
        <begin position="98"/>
        <end position="118"/>
    </location>
</feature>
<name>A0AAW1Q9I3_9CHLO</name>
<proteinExistence type="predicted"/>
<evidence type="ECO:0000256" key="2">
    <source>
        <dbReference type="SAM" id="MobiDB-lite"/>
    </source>
</evidence>
<feature type="region of interest" description="Disordered" evidence="2">
    <location>
        <begin position="1"/>
        <end position="54"/>
    </location>
</feature>
<accession>A0AAW1Q9I3</accession>
<evidence type="ECO:0000256" key="3">
    <source>
        <dbReference type="SAM" id="Phobius"/>
    </source>
</evidence>
<feature type="transmembrane region" description="Helical" evidence="3">
    <location>
        <begin position="72"/>
        <end position="92"/>
    </location>
</feature>
<dbReference type="EMBL" id="JALJOS010000057">
    <property type="protein sequence ID" value="KAK9818676.1"/>
    <property type="molecule type" value="Genomic_DNA"/>
</dbReference>
<dbReference type="Proteomes" id="UP001438707">
    <property type="component" value="Unassembled WGS sequence"/>
</dbReference>
<feature type="transmembrane region" description="Helical" evidence="3">
    <location>
        <begin position="177"/>
        <end position="195"/>
    </location>
</feature>
<dbReference type="AlphaFoldDB" id="A0AAW1Q9I3"/>
<feature type="transmembrane region" description="Helical" evidence="3">
    <location>
        <begin position="622"/>
        <end position="642"/>
    </location>
</feature>
<organism evidence="4 5">
    <name type="scientific">Apatococcus lobatus</name>
    <dbReference type="NCBI Taxonomy" id="904363"/>
    <lineage>
        <taxon>Eukaryota</taxon>
        <taxon>Viridiplantae</taxon>
        <taxon>Chlorophyta</taxon>
        <taxon>core chlorophytes</taxon>
        <taxon>Trebouxiophyceae</taxon>
        <taxon>Chlorellales</taxon>
        <taxon>Chlorellaceae</taxon>
        <taxon>Apatococcus</taxon>
    </lineage>
</organism>
<keyword evidence="5" id="KW-1185">Reference proteome</keyword>
<feature type="transmembrane region" description="Helical" evidence="3">
    <location>
        <begin position="671"/>
        <end position="689"/>
    </location>
</feature>
<keyword evidence="3" id="KW-1133">Transmembrane helix</keyword>
<comment type="caution">
    <text evidence="4">The sequence shown here is derived from an EMBL/GenBank/DDBJ whole genome shotgun (WGS) entry which is preliminary data.</text>
</comment>
<evidence type="ECO:0000313" key="5">
    <source>
        <dbReference type="Proteomes" id="UP001438707"/>
    </source>
</evidence>
<feature type="transmembrane region" description="Helical" evidence="3">
    <location>
        <begin position="207"/>
        <end position="230"/>
    </location>
</feature>
<evidence type="ECO:0000256" key="1">
    <source>
        <dbReference type="SAM" id="Coils"/>
    </source>
</evidence>
<feature type="transmembrane region" description="Helical" evidence="3">
    <location>
        <begin position="153"/>
        <end position="170"/>
    </location>
</feature>
<keyword evidence="3" id="KW-0472">Membrane</keyword>
<feature type="transmembrane region" description="Helical" evidence="3">
    <location>
        <begin position="696"/>
        <end position="715"/>
    </location>
</feature>
<keyword evidence="1" id="KW-0175">Coiled coil</keyword>
<sequence length="1067" mass="119054">MVSAADQPSVYRGSDQQDDVEAQSSKAKSLPLTQETGVRKRSSQKPRPVMGQRPMWQPGVWEKICTYFKSDMFQCAAQSALAMLIVSIFIFVQQLRFNINNLAGIFVVISMILTSLNLSAGGRVLGAALLGVTAWGILLAGAMITVARQTNAYTAWLAVFTVVAFFLLAVIRVMNMIVGFFLGILLAIVLLLGQFEWPAYLLWHSLIWGVIRGIWLSAFITIAVGFLFFARSVREDICNQVADHIEYAGHALSGIAAHLMPPQPAYDPPSMRRTRTNLHAFTDDCHGLSVHQKDLEDHRESRVDPDVDHTLRHTRDPGVKTIAQLRPAVVKTKALLMTAPFEPIWFGTCRIESSSWAPFIYDLEVFSTRIALLESLLEGHEPLLHEAFLTESFGINPLPCFRKLLAVIATSNAAMSKMLRAAARNKQVTPCTVAADSRDVLRHEVREVLQQCYAAWRKHLDKNKQELLVMPVQNRIIMVLRVQSLRLLEACVKLEEGVAKMNTLDTQHPVLSSEHSKAAAGGSFLSGNNSRSQQLPKVLDADAVAGKQQSSQSSGSKPLIAAWKRCKLELEPVIMFCAVFAGKALIDIAKQSWQALPRCFGTRRKALDTLRQNRYFHFGFKFWFHVSWVFVVLIVTAAHYNFVRVNRTFFVGVALITTLQERADAALTRGVLRLTMSLIAATLGFVVMLKPRVADNTYALTTIVCTWAFLIGHFGTGAYKYAAFLATFILNALVFNQWKPSPGSHGTWQYYAARISEYSIGIAIAWIVEFVSPWFLAADVLEQLGRAAKGSADMVADCTEAYIEELQMLGIDGKKRSPEKKEGSAGRSLKAMMSRRFGSKKRATETAKPGRDNTGVDKLNMHNISKKVADPLSAVQLQIAKETVPWKHGPLTMPSAVKSSLQGLQVLLERVVLVYAMAKQEPFVEGKFTCVPYTVLYKPIEAELAKQLTNLRNTGAMLEAVMRGNSVPADFDNLTAAIDQTQKQRAVVEQQVKQAQQQFRRRTSDTEEGQRCSSCSSEDDIFRAYGILLAVSRYTDKLVLFSKTLLRDKFLLKRAPRRMFWRNAAYL</sequence>
<feature type="compositionally biased region" description="Polar residues" evidence="2">
    <location>
        <begin position="22"/>
        <end position="36"/>
    </location>
</feature>
<keyword evidence="3" id="KW-0812">Transmembrane</keyword>
<evidence type="ECO:0008006" key="6">
    <source>
        <dbReference type="Google" id="ProtNLM"/>
    </source>
</evidence>
<gene>
    <name evidence="4" type="ORF">WJX74_004919</name>
</gene>
<feature type="transmembrane region" description="Helical" evidence="3">
    <location>
        <begin position="125"/>
        <end position="147"/>
    </location>
</feature>